<accession>A0ABN9RC53</accession>
<keyword evidence="2" id="KW-1185">Reference proteome</keyword>
<gene>
    <name evidence="1" type="ORF">PCOR1329_LOCUS19204</name>
</gene>
<dbReference type="EMBL" id="CAUYUJ010006113">
    <property type="protein sequence ID" value="CAK0816148.1"/>
    <property type="molecule type" value="Genomic_DNA"/>
</dbReference>
<organism evidence="1 2">
    <name type="scientific">Prorocentrum cordatum</name>
    <dbReference type="NCBI Taxonomy" id="2364126"/>
    <lineage>
        <taxon>Eukaryota</taxon>
        <taxon>Sar</taxon>
        <taxon>Alveolata</taxon>
        <taxon>Dinophyceae</taxon>
        <taxon>Prorocentrales</taxon>
        <taxon>Prorocentraceae</taxon>
        <taxon>Prorocentrum</taxon>
    </lineage>
</organism>
<sequence>MLQQKQLVIAKLLEGLANAISASERVSIEIDTRKATATRQHGEAQHFVEESAIGAEAVVPKGVAGQGTMLLEAAVADKEIEKMVEAPQVADVVETVDIGETIARK</sequence>
<proteinExistence type="predicted"/>
<comment type="caution">
    <text evidence="1">The sequence shown here is derived from an EMBL/GenBank/DDBJ whole genome shotgun (WGS) entry which is preliminary data.</text>
</comment>
<reference evidence="1" key="1">
    <citation type="submission" date="2023-10" db="EMBL/GenBank/DDBJ databases">
        <authorList>
            <person name="Chen Y."/>
            <person name="Shah S."/>
            <person name="Dougan E. K."/>
            <person name="Thang M."/>
            <person name="Chan C."/>
        </authorList>
    </citation>
    <scope>NUCLEOTIDE SEQUENCE [LARGE SCALE GENOMIC DNA]</scope>
</reference>
<evidence type="ECO:0000313" key="2">
    <source>
        <dbReference type="Proteomes" id="UP001189429"/>
    </source>
</evidence>
<name>A0ABN9RC53_9DINO</name>
<protein>
    <submittedName>
        <fullName evidence="1">Uncharacterized protein</fullName>
    </submittedName>
</protein>
<dbReference type="Proteomes" id="UP001189429">
    <property type="component" value="Unassembled WGS sequence"/>
</dbReference>
<evidence type="ECO:0000313" key="1">
    <source>
        <dbReference type="EMBL" id="CAK0816148.1"/>
    </source>
</evidence>